<organism evidence="1 2">
    <name type="scientific">Candidatus Caccoplasma intestinavium</name>
    <dbReference type="NCBI Taxonomy" id="2840716"/>
    <lineage>
        <taxon>Bacteria</taxon>
        <taxon>Pseudomonadati</taxon>
        <taxon>Bacteroidota</taxon>
        <taxon>Bacteroidia</taxon>
        <taxon>Bacteroidales</taxon>
        <taxon>Bacteroidaceae</taxon>
        <taxon>Bacteroidaceae incertae sedis</taxon>
        <taxon>Candidatus Caccoplasma</taxon>
    </lineage>
</organism>
<evidence type="ECO:0000313" key="2">
    <source>
        <dbReference type="Proteomes" id="UP000886722"/>
    </source>
</evidence>
<reference evidence="1" key="1">
    <citation type="submission" date="2020-10" db="EMBL/GenBank/DDBJ databases">
        <authorList>
            <person name="Gilroy R."/>
        </authorList>
    </citation>
    <scope>NUCLEOTIDE SEQUENCE</scope>
    <source>
        <strain evidence="1">21143</strain>
    </source>
</reference>
<comment type="caution">
    <text evidence="1">The sequence shown here is derived from an EMBL/GenBank/DDBJ whole genome shotgun (WGS) entry which is preliminary data.</text>
</comment>
<reference evidence="1" key="2">
    <citation type="journal article" date="2021" name="PeerJ">
        <title>Extensive microbial diversity within the chicken gut microbiome revealed by metagenomics and culture.</title>
        <authorList>
            <person name="Gilroy R."/>
            <person name="Ravi A."/>
            <person name="Getino M."/>
            <person name="Pursley I."/>
            <person name="Horton D.L."/>
            <person name="Alikhan N.F."/>
            <person name="Baker D."/>
            <person name="Gharbi K."/>
            <person name="Hall N."/>
            <person name="Watson M."/>
            <person name="Adriaenssens E.M."/>
            <person name="Foster-Nyarko E."/>
            <person name="Jarju S."/>
            <person name="Secka A."/>
            <person name="Antonio M."/>
            <person name="Oren A."/>
            <person name="Chaudhuri R.R."/>
            <person name="La Ragione R."/>
            <person name="Hildebrand F."/>
            <person name="Pallen M.J."/>
        </authorList>
    </citation>
    <scope>NUCLEOTIDE SEQUENCE</scope>
    <source>
        <strain evidence="1">21143</strain>
    </source>
</reference>
<evidence type="ECO:0008006" key="3">
    <source>
        <dbReference type="Google" id="ProtNLM"/>
    </source>
</evidence>
<accession>A0A9D1GER2</accession>
<protein>
    <recommendedName>
        <fullName evidence="3">LysM domain-containing protein</fullName>
    </recommendedName>
</protein>
<proteinExistence type="predicted"/>
<dbReference type="Proteomes" id="UP000886722">
    <property type="component" value="Unassembled WGS sequence"/>
</dbReference>
<name>A0A9D1GER2_9BACT</name>
<dbReference type="AlphaFoldDB" id="A0A9D1GER2"/>
<dbReference type="EMBL" id="DVKT01000045">
    <property type="protein sequence ID" value="HIT39533.1"/>
    <property type="molecule type" value="Genomic_DNA"/>
</dbReference>
<evidence type="ECO:0000313" key="1">
    <source>
        <dbReference type="EMBL" id="HIT39533.1"/>
    </source>
</evidence>
<sequence>MRNITVHNGQSLADIAVQECGAFEAVFSLAARNGLSVTDSLSTGRLLVYGQEDIVKKQVVAMLAAGKVRPATEVTAEEMAAVPYGGIGFMGIEVDFIVS</sequence>
<gene>
    <name evidence="1" type="ORF">IAD06_05795</name>
</gene>